<dbReference type="InterPro" id="IPR011276">
    <property type="entry name" value="TonB_haem/Hb_rcpt"/>
</dbReference>
<proteinExistence type="inferred from homology"/>
<keyword evidence="8 11" id="KW-0472">Membrane</keyword>
<dbReference type="EMBL" id="CP041730">
    <property type="protein sequence ID" value="QDQ28689.1"/>
    <property type="molecule type" value="Genomic_DNA"/>
</dbReference>
<feature type="domain" description="TonB-dependent receptor-like beta-barrel" evidence="15">
    <location>
        <begin position="246"/>
        <end position="690"/>
    </location>
</feature>
<gene>
    <name evidence="17" type="ORF">FNU76_21305</name>
</gene>
<dbReference type="SUPFAM" id="SSF56935">
    <property type="entry name" value="Porins"/>
    <property type="match status" value="1"/>
</dbReference>
<dbReference type="KEGG" id="cari:FNU76_21305"/>
<comment type="similarity">
    <text evidence="2 11 12">Belongs to the TonB-dependent receptor family.</text>
</comment>
<feature type="signal peptide" evidence="14">
    <location>
        <begin position="1"/>
        <end position="28"/>
    </location>
</feature>
<dbReference type="PROSITE" id="PS52016">
    <property type="entry name" value="TONB_DEPENDENT_REC_3"/>
    <property type="match status" value="1"/>
</dbReference>
<evidence type="ECO:0000256" key="13">
    <source>
        <dbReference type="SAM" id="MobiDB-lite"/>
    </source>
</evidence>
<dbReference type="OrthoDB" id="5332150at2"/>
<keyword evidence="10 11" id="KW-0998">Cell outer membrane</keyword>
<sequence>MNRHKPQPTFKHSRLALLLATLPLAAQAEGVDIAAAEALPAVSITATRLPKPIEAVAPNISVLPAAGDDAARVRDIKTLFADEPGVGVGRDPARRGNGSVNIRGLDGNRVLLQVDGVTVPSLYGGGGGAISGRDMVELDSLSAVEVVKGPYSGLYGADAIGGVVAYRSLTVDDLLKPGASRGGHMRTGYYGADKSSKLGGALGFREGAWSGLLSYTGRQGDNQSSMGENDSTSANRTKANPLDWSSNALLGKLAWTLAPGHSLAITQEVFSRSQRGDFLSNYSPAILSQRATDKSRRNRSSLRYDYAVSGSGLVGAKFNLYRQHGESSEFALESRAGGVLRSTNAGFEQDARGIDAQINQRFDLGSQLHTLSWGGEYSRTETSRPRDRTQYNPDGSTSKVVGGEVFPQKAFPDNRSGRLGLFVQDEITLASGMTLTPSLRYDRYTLTPEPDARFANANPAGYRVADYRDSAVSPRLSLSLPLSPGWTGFAQLGTGFRAPNFDDAMLVFSNPAQGYEVLPNPDLKSETSRSLEVGARYHGPALQLAVTAYHSRYRDFIENVLLSPRDTNGNGVNLEYQARNLGKVRIQGLELKALWRMHTDVALRGALAYAKGDDLEDGTPLASVAPLSGNMAVDYHHGDWQASLNWRGAQRKSRLSGATLFRAPGYGVLDLSGSYQLAANATLSAGLYNLADKKYWLWSDVNGLDVSPGPRSAAAVIDRYSQSGRTASIHLEYTF</sequence>
<dbReference type="Proteomes" id="UP000317550">
    <property type="component" value="Chromosome"/>
</dbReference>
<dbReference type="InterPro" id="IPR036942">
    <property type="entry name" value="Beta-barrel_TonB_sf"/>
</dbReference>
<feature type="chain" id="PRO_5022014963" evidence="14">
    <location>
        <begin position="29"/>
        <end position="735"/>
    </location>
</feature>
<comment type="subcellular location">
    <subcellularLocation>
        <location evidence="1 11">Cell outer membrane</location>
        <topology evidence="1 11">Multi-pass membrane protein</topology>
    </subcellularLocation>
</comment>
<feature type="region of interest" description="Disordered" evidence="13">
    <location>
        <begin position="219"/>
        <end position="238"/>
    </location>
</feature>
<dbReference type="RefSeq" id="WP_144280072.1">
    <property type="nucleotide sequence ID" value="NZ_CP041730.1"/>
</dbReference>
<dbReference type="PANTHER" id="PTHR30069:SF29">
    <property type="entry name" value="HEMOGLOBIN AND HEMOGLOBIN-HAPTOGLOBIN-BINDING PROTEIN 1-RELATED"/>
    <property type="match status" value="1"/>
</dbReference>
<name>A0A516SKL4_9NEIS</name>
<dbReference type="PANTHER" id="PTHR30069">
    <property type="entry name" value="TONB-DEPENDENT OUTER MEMBRANE RECEPTOR"/>
    <property type="match status" value="1"/>
</dbReference>
<evidence type="ECO:0000256" key="14">
    <source>
        <dbReference type="SAM" id="SignalP"/>
    </source>
</evidence>
<dbReference type="InterPro" id="IPR012910">
    <property type="entry name" value="Plug_dom"/>
</dbReference>
<dbReference type="Gene3D" id="2.170.130.10">
    <property type="entry name" value="TonB-dependent receptor, plug domain"/>
    <property type="match status" value="1"/>
</dbReference>
<evidence type="ECO:0000256" key="12">
    <source>
        <dbReference type="RuleBase" id="RU003357"/>
    </source>
</evidence>
<dbReference type="GO" id="GO:0044718">
    <property type="term" value="P:siderophore transmembrane transport"/>
    <property type="evidence" value="ECO:0007669"/>
    <property type="project" value="TreeGrafter"/>
</dbReference>
<evidence type="ECO:0000256" key="10">
    <source>
        <dbReference type="ARBA" id="ARBA00023237"/>
    </source>
</evidence>
<protein>
    <submittedName>
        <fullName evidence="17">TonB-dependent hemoglobin/transferrin/lactoferrin family receptor</fullName>
    </submittedName>
</protein>
<feature type="region of interest" description="Disordered" evidence="13">
    <location>
        <begin position="376"/>
        <end position="399"/>
    </location>
</feature>
<accession>A0A516SKL4</accession>
<keyword evidence="6 14" id="KW-0732">Signal</keyword>
<dbReference type="InterPro" id="IPR010949">
    <property type="entry name" value="TonB_Hb/transfer/lactofer_rcpt"/>
</dbReference>
<dbReference type="CDD" id="cd01347">
    <property type="entry name" value="ligand_gated_channel"/>
    <property type="match status" value="1"/>
</dbReference>
<evidence type="ECO:0000256" key="1">
    <source>
        <dbReference type="ARBA" id="ARBA00004571"/>
    </source>
</evidence>
<dbReference type="Gene3D" id="2.40.170.20">
    <property type="entry name" value="TonB-dependent receptor, beta-barrel domain"/>
    <property type="match status" value="1"/>
</dbReference>
<dbReference type="Pfam" id="PF07715">
    <property type="entry name" value="Plug"/>
    <property type="match status" value="1"/>
</dbReference>
<keyword evidence="4 11" id="KW-1134">Transmembrane beta strand</keyword>
<dbReference type="Pfam" id="PF00593">
    <property type="entry name" value="TonB_dep_Rec_b-barrel"/>
    <property type="match status" value="1"/>
</dbReference>
<dbReference type="InterPro" id="IPR039426">
    <property type="entry name" value="TonB-dep_rcpt-like"/>
</dbReference>
<evidence type="ECO:0000259" key="15">
    <source>
        <dbReference type="Pfam" id="PF00593"/>
    </source>
</evidence>
<evidence type="ECO:0000256" key="4">
    <source>
        <dbReference type="ARBA" id="ARBA00022452"/>
    </source>
</evidence>
<dbReference type="AlphaFoldDB" id="A0A516SKL4"/>
<evidence type="ECO:0000256" key="5">
    <source>
        <dbReference type="ARBA" id="ARBA00022692"/>
    </source>
</evidence>
<keyword evidence="9 17" id="KW-0675">Receptor</keyword>
<dbReference type="InterPro" id="IPR037066">
    <property type="entry name" value="Plug_dom_sf"/>
</dbReference>
<feature type="compositionally biased region" description="Polar residues" evidence="13">
    <location>
        <begin position="390"/>
        <end position="399"/>
    </location>
</feature>
<dbReference type="GO" id="GO:0015232">
    <property type="term" value="F:heme transmembrane transporter activity"/>
    <property type="evidence" value="ECO:0007669"/>
    <property type="project" value="InterPro"/>
</dbReference>
<dbReference type="GO" id="GO:0015344">
    <property type="term" value="F:siderophore uptake transmembrane transporter activity"/>
    <property type="evidence" value="ECO:0007669"/>
    <property type="project" value="TreeGrafter"/>
</dbReference>
<dbReference type="InterPro" id="IPR000531">
    <property type="entry name" value="Beta-barrel_TonB"/>
</dbReference>
<organism evidence="17 18">
    <name type="scientific">Chitinimonas arctica</name>
    <dbReference type="NCBI Taxonomy" id="2594795"/>
    <lineage>
        <taxon>Bacteria</taxon>
        <taxon>Pseudomonadati</taxon>
        <taxon>Pseudomonadota</taxon>
        <taxon>Betaproteobacteria</taxon>
        <taxon>Neisseriales</taxon>
        <taxon>Chitinibacteraceae</taxon>
        <taxon>Chitinimonas</taxon>
    </lineage>
</organism>
<evidence type="ECO:0000256" key="11">
    <source>
        <dbReference type="PROSITE-ProRule" id="PRU01360"/>
    </source>
</evidence>
<evidence type="ECO:0000256" key="8">
    <source>
        <dbReference type="ARBA" id="ARBA00023136"/>
    </source>
</evidence>
<evidence type="ECO:0000313" key="18">
    <source>
        <dbReference type="Proteomes" id="UP000317550"/>
    </source>
</evidence>
<evidence type="ECO:0000313" key="17">
    <source>
        <dbReference type="EMBL" id="QDQ28689.1"/>
    </source>
</evidence>
<feature type="compositionally biased region" description="Basic and acidic residues" evidence="13">
    <location>
        <begin position="378"/>
        <end position="389"/>
    </location>
</feature>
<reference evidence="18" key="1">
    <citation type="submission" date="2019-07" db="EMBL/GenBank/DDBJ databases">
        <title>Chitinimonas sp. nov., isolated from Ny-Alesund, arctica soil.</title>
        <authorList>
            <person name="Xu Q."/>
            <person name="Peng F."/>
        </authorList>
    </citation>
    <scope>NUCLEOTIDE SEQUENCE [LARGE SCALE GENOMIC DNA]</scope>
    <source>
        <strain evidence="18">R3-44</strain>
    </source>
</reference>
<evidence type="ECO:0000256" key="6">
    <source>
        <dbReference type="ARBA" id="ARBA00022729"/>
    </source>
</evidence>
<keyword evidence="5 11" id="KW-0812">Transmembrane</keyword>
<evidence type="ECO:0000256" key="7">
    <source>
        <dbReference type="ARBA" id="ARBA00023077"/>
    </source>
</evidence>
<keyword evidence="3 11" id="KW-0813">Transport</keyword>
<evidence type="ECO:0000256" key="9">
    <source>
        <dbReference type="ARBA" id="ARBA00023170"/>
    </source>
</evidence>
<dbReference type="NCBIfam" id="TIGR01785">
    <property type="entry name" value="TonB-hemin"/>
    <property type="match status" value="1"/>
</dbReference>
<evidence type="ECO:0000259" key="16">
    <source>
        <dbReference type="Pfam" id="PF07715"/>
    </source>
</evidence>
<keyword evidence="7 12" id="KW-0798">TonB box</keyword>
<dbReference type="GO" id="GO:0009279">
    <property type="term" value="C:cell outer membrane"/>
    <property type="evidence" value="ECO:0007669"/>
    <property type="project" value="UniProtKB-SubCell"/>
</dbReference>
<dbReference type="NCBIfam" id="TIGR01786">
    <property type="entry name" value="TonB-hemlactrns"/>
    <property type="match status" value="1"/>
</dbReference>
<evidence type="ECO:0000256" key="2">
    <source>
        <dbReference type="ARBA" id="ARBA00009810"/>
    </source>
</evidence>
<feature type="domain" description="TonB-dependent receptor plug" evidence="16">
    <location>
        <begin position="56"/>
        <end position="163"/>
    </location>
</feature>
<evidence type="ECO:0000256" key="3">
    <source>
        <dbReference type="ARBA" id="ARBA00022448"/>
    </source>
</evidence>
<keyword evidence="18" id="KW-1185">Reference proteome</keyword>